<keyword evidence="1" id="KW-0732">Signal</keyword>
<comment type="caution">
    <text evidence="2">The sequence shown here is derived from an EMBL/GenBank/DDBJ whole genome shotgun (WGS) entry which is preliminary data.</text>
</comment>
<dbReference type="RefSeq" id="WP_196416248.1">
    <property type="nucleotide sequence ID" value="NZ_JADQTO010000011.1"/>
</dbReference>
<reference evidence="2" key="1">
    <citation type="submission" date="2020-11" db="EMBL/GenBank/DDBJ databases">
        <title>Isolation and identification of active actinomycetes.</title>
        <authorList>
            <person name="Sun X."/>
        </authorList>
    </citation>
    <scope>NUCLEOTIDE SEQUENCE</scope>
    <source>
        <strain evidence="2">NEAU-A11</strain>
    </source>
</reference>
<organism evidence="2 3">
    <name type="scientific">Actinoplanes aureus</name>
    <dbReference type="NCBI Taxonomy" id="2792083"/>
    <lineage>
        <taxon>Bacteria</taxon>
        <taxon>Bacillati</taxon>
        <taxon>Actinomycetota</taxon>
        <taxon>Actinomycetes</taxon>
        <taxon>Micromonosporales</taxon>
        <taxon>Micromonosporaceae</taxon>
        <taxon>Actinoplanes</taxon>
    </lineage>
</organism>
<protein>
    <submittedName>
        <fullName evidence="2">Uncharacterized protein</fullName>
    </submittedName>
</protein>
<evidence type="ECO:0000256" key="1">
    <source>
        <dbReference type="SAM" id="SignalP"/>
    </source>
</evidence>
<feature type="signal peptide" evidence="1">
    <location>
        <begin position="1"/>
        <end position="20"/>
    </location>
</feature>
<evidence type="ECO:0000313" key="3">
    <source>
        <dbReference type="Proteomes" id="UP000598146"/>
    </source>
</evidence>
<gene>
    <name evidence="2" type="ORF">I4J89_23760</name>
</gene>
<evidence type="ECO:0000313" key="2">
    <source>
        <dbReference type="EMBL" id="MBG0564469.1"/>
    </source>
</evidence>
<accession>A0A931C962</accession>
<sequence>MINYRAGLAVLATLSAAACAAPGTTPATVPSGCAPAEVRWSAPTTEPRLTRVTLSERPEDLAGRDVLNEPFAPSITGVTAPADWTGMLATSLGAETGTKVETGPAQLPDGGYSFPMGSADVPGIPQSLFYEGVTSLSAEFTVSCATPVTGVFTTWTTIEVGGLQCGSFTPPEDPLGRLARVHCPATPAPLPSGYIDAIPFDEPTPF</sequence>
<feature type="chain" id="PRO_5038897312" evidence="1">
    <location>
        <begin position="21"/>
        <end position="206"/>
    </location>
</feature>
<proteinExistence type="predicted"/>
<dbReference type="EMBL" id="JADQTO010000011">
    <property type="protein sequence ID" value="MBG0564469.1"/>
    <property type="molecule type" value="Genomic_DNA"/>
</dbReference>
<dbReference type="PROSITE" id="PS51257">
    <property type="entry name" value="PROKAR_LIPOPROTEIN"/>
    <property type="match status" value="1"/>
</dbReference>
<dbReference type="AlphaFoldDB" id="A0A931C962"/>
<keyword evidence="3" id="KW-1185">Reference proteome</keyword>
<name>A0A931C962_9ACTN</name>
<dbReference type="Proteomes" id="UP000598146">
    <property type="component" value="Unassembled WGS sequence"/>
</dbReference>